<evidence type="ECO:0000256" key="1">
    <source>
        <dbReference type="ARBA" id="ARBA00004273"/>
    </source>
</evidence>
<evidence type="ECO:0000256" key="2">
    <source>
        <dbReference type="ARBA" id="ARBA00010996"/>
    </source>
</evidence>
<keyword evidence="10" id="KW-1015">Disulfide bond</keyword>
<dbReference type="PANTHER" id="PTHR12151">
    <property type="entry name" value="ELECTRON TRANSPORT PROTIN SCO1/SENC FAMILY MEMBER"/>
    <property type="match status" value="1"/>
</dbReference>
<reference evidence="12" key="1">
    <citation type="submission" date="2021-01" db="EMBL/GenBank/DDBJ databases">
        <title>Metabolic potential, ecology and presence of endohyphal bacteria is reflected in genomic diversity of Mucoromycotina.</title>
        <authorList>
            <person name="Muszewska A."/>
            <person name="Okrasinska A."/>
            <person name="Steczkiewicz K."/>
            <person name="Drgas O."/>
            <person name="Orlowska M."/>
            <person name="Perlinska-Lenart U."/>
            <person name="Aleksandrzak-Piekarczyk T."/>
            <person name="Szatraj K."/>
            <person name="Zielenkiewicz U."/>
            <person name="Pilsyk S."/>
            <person name="Malc E."/>
            <person name="Mieczkowski P."/>
            <person name="Kruszewska J.S."/>
            <person name="Biernat P."/>
            <person name="Pawlowska J."/>
        </authorList>
    </citation>
    <scope>NUCLEOTIDE SEQUENCE</scope>
    <source>
        <strain evidence="12">WA0000018081</strain>
    </source>
</reference>
<evidence type="ECO:0000256" key="10">
    <source>
        <dbReference type="PIRSR" id="PIRSR603782-2"/>
    </source>
</evidence>
<organism evidence="12 13">
    <name type="scientific">Thamnidium elegans</name>
    <dbReference type="NCBI Taxonomy" id="101142"/>
    <lineage>
        <taxon>Eukaryota</taxon>
        <taxon>Fungi</taxon>
        <taxon>Fungi incertae sedis</taxon>
        <taxon>Mucoromycota</taxon>
        <taxon>Mucoromycotina</taxon>
        <taxon>Mucoromycetes</taxon>
        <taxon>Mucorales</taxon>
        <taxon>Mucorineae</taxon>
        <taxon>Mucoraceae</taxon>
        <taxon>Thamnidium</taxon>
    </lineage>
</organism>
<keyword evidence="13" id="KW-1185">Reference proteome</keyword>
<feature type="transmembrane region" description="Helical" evidence="11">
    <location>
        <begin position="63"/>
        <end position="82"/>
    </location>
</feature>
<proteinExistence type="inferred from homology"/>
<dbReference type="PANTHER" id="PTHR12151:SF5">
    <property type="entry name" value="AT19154P"/>
    <property type="match status" value="1"/>
</dbReference>
<dbReference type="GO" id="GO:0006878">
    <property type="term" value="P:intracellular copper ion homeostasis"/>
    <property type="evidence" value="ECO:0007669"/>
    <property type="project" value="UniProtKB-UniRule"/>
</dbReference>
<keyword evidence="7 11" id="KW-0472">Membrane</keyword>
<dbReference type="GO" id="GO:0033617">
    <property type="term" value="P:mitochondrial respiratory chain complex IV assembly"/>
    <property type="evidence" value="ECO:0007669"/>
    <property type="project" value="TreeGrafter"/>
</dbReference>
<gene>
    <name evidence="12" type="ORF">INT48_001028</name>
</gene>
<dbReference type="Proteomes" id="UP000613177">
    <property type="component" value="Unassembled WGS sequence"/>
</dbReference>
<dbReference type="CDD" id="cd02968">
    <property type="entry name" value="SCO"/>
    <property type="match status" value="1"/>
</dbReference>
<keyword evidence="11" id="KW-0812">Transmembrane</keyword>
<keyword evidence="6 8" id="KW-0496">Mitochondrion</keyword>
<keyword evidence="11" id="KW-1133">Transmembrane helix</keyword>
<feature type="disulfide bond" description="Redox-active" evidence="10">
    <location>
        <begin position="145"/>
        <end position="149"/>
    </location>
</feature>
<dbReference type="SUPFAM" id="SSF52833">
    <property type="entry name" value="Thioredoxin-like"/>
    <property type="match status" value="1"/>
</dbReference>
<feature type="binding site" evidence="9">
    <location>
        <position position="237"/>
    </location>
    <ligand>
        <name>Cu cation</name>
        <dbReference type="ChEBI" id="CHEBI:23378"/>
    </ligand>
</feature>
<dbReference type="InterPro" id="IPR003782">
    <property type="entry name" value="SCO1/SenC"/>
</dbReference>
<dbReference type="PIRSF" id="PIRSF037736">
    <property type="entry name" value="SCO1"/>
    <property type="match status" value="1"/>
</dbReference>
<evidence type="ECO:0000256" key="9">
    <source>
        <dbReference type="PIRSR" id="PIRSR037736-1"/>
    </source>
</evidence>
<evidence type="ECO:0000313" key="13">
    <source>
        <dbReference type="Proteomes" id="UP000613177"/>
    </source>
</evidence>
<evidence type="ECO:0000256" key="7">
    <source>
        <dbReference type="ARBA" id="ARBA00023136"/>
    </source>
</evidence>
<dbReference type="Gene3D" id="3.40.30.10">
    <property type="entry name" value="Glutaredoxin"/>
    <property type="match status" value="1"/>
</dbReference>
<comment type="similarity">
    <text evidence="2 8">Belongs to the SCO1/2 family.</text>
</comment>
<evidence type="ECO:0000256" key="11">
    <source>
        <dbReference type="SAM" id="Phobius"/>
    </source>
</evidence>
<evidence type="ECO:0000256" key="3">
    <source>
        <dbReference type="ARBA" id="ARBA00022723"/>
    </source>
</evidence>
<comment type="subcellular location">
    <subcellularLocation>
        <location evidence="1 8">Mitochondrion inner membrane</location>
    </subcellularLocation>
</comment>
<dbReference type="GO" id="GO:0005743">
    <property type="term" value="C:mitochondrial inner membrane"/>
    <property type="evidence" value="ECO:0007669"/>
    <property type="project" value="UniProtKB-SubCell"/>
</dbReference>
<sequence length="292" mass="33062">MFSTTRTLLQANAKPLSRNCLAQCQPTTKTFMTANRTKAIRPSNRFYSTNKEELRAKAILGPFTLKAAGVFLAVGAGLLYYFQSEKKKVEQLRIQKEVEKSKTQSFGKPKLGGDYKLTNAENKKDFGSEDLKGKFSLIYFGFTHCPDICPEELDKMAEVVDQIKKDVGENILVPVFITCDPRRDTVDIVKEYVKDFHDDLIGLTGTQEEVKKVAKLFRVYVSSPPDISEGSDYLVDHSIFFYLMDPEGKFLDCYSQNSKAEEVTASFKKYYYEYLENGGKVNKSPLAIESSE</sequence>
<dbReference type="GO" id="GO:0016531">
    <property type="term" value="F:copper chaperone activity"/>
    <property type="evidence" value="ECO:0007669"/>
    <property type="project" value="InterPro"/>
</dbReference>
<protein>
    <submittedName>
        <fullName evidence="12">Uncharacterized protein</fullName>
    </submittedName>
</protein>
<keyword evidence="3 9" id="KW-0479">Metal-binding</keyword>
<comment type="caution">
    <text evidence="12">The sequence shown here is derived from an EMBL/GenBank/DDBJ whole genome shotgun (WGS) entry which is preliminary data.</text>
</comment>
<evidence type="ECO:0000313" key="12">
    <source>
        <dbReference type="EMBL" id="KAG2235802.1"/>
    </source>
</evidence>
<name>A0A8H7SV45_9FUNG</name>
<dbReference type="FunFam" id="3.40.30.10:FF:000013">
    <property type="entry name" value="Blast:Protein SCO1 homolog, mitochondrial"/>
    <property type="match status" value="1"/>
</dbReference>
<dbReference type="InterPro" id="IPR017276">
    <property type="entry name" value="Synth_of_cyt-c-oxidase_Sco1/2"/>
</dbReference>
<dbReference type="AlphaFoldDB" id="A0A8H7SV45"/>
<keyword evidence="5 9" id="KW-0186">Copper</keyword>
<dbReference type="EMBL" id="JAEPRE010000027">
    <property type="protein sequence ID" value="KAG2235802.1"/>
    <property type="molecule type" value="Genomic_DNA"/>
</dbReference>
<evidence type="ECO:0000256" key="5">
    <source>
        <dbReference type="ARBA" id="ARBA00023008"/>
    </source>
</evidence>
<dbReference type="InterPro" id="IPR036249">
    <property type="entry name" value="Thioredoxin-like_sf"/>
</dbReference>
<dbReference type="GO" id="GO:0005507">
    <property type="term" value="F:copper ion binding"/>
    <property type="evidence" value="ECO:0007669"/>
    <property type="project" value="InterPro"/>
</dbReference>
<evidence type="ECO:0000256" key="6">
    <source>
        <dbReference type="ARBA" id="ARBA00023128"/>
    </source>
</evidence>
<feature type="binding site" evidence="9">
    <location>
        <position position="149"/>
    </location>
    <ligand>
        <name>Cu cation</name>
        <dbReference type="ChEBI" id="CHEBI:23378"/>
    </ligand>
</feature>
<dbReference type="Pfam" id="PF02630">
    <property type="entry name" value="SCO1-SenC"/>
    <property type="match status" value="1"/>
</dbReference>
<evidence type="ECO:0000256" key="4">
    <source>
        <dbReference type="ARBA" id="ARBA00022792"/>
    </source>
</evidence>
<evidence type="ECO:0000256" key="8">
    <source>
        <dbReference type="PIRNR" id="PIRNR037736"/>
    </source>
</evidence>
<feature type="binding site" evidence="9">
    <location>
        <position position="145"/>
    </location>
    <ligand>
        <name>Cu cation</name>
        <dbReference type="ChEBI" id="CHEBI:23378"/>
    </ligand>
</feature>
<accession>A0A8H7SV45</accession>
<keyword evidence="4 8" id="KW-0999">Mitochondrion inner membrane</keyword>